<comment type="caution">
    <text evidence="4">The sequence shown here is derived from an EMBL/GenBank/DDBJ whole genome shotgun (WGS) entry which is preliminary data.</text>
</comment>
<dbReference type="InterPro" id="IPR006052">
    <property type="entry name" value="TNF_dom"/>
</dbReference>
<reference evidence="4" key="1">
    <citation type="thesis" date="2020" institute="ProQuest LLC" country="789 East Eisenhower Parkway, Ann Arbor, MI, USA">
        <title>Comparative Genomics and Chromosome Evolution.</title>
        <authorList>
            <person name="Mudd A.B."/>
        </authorList>
    </citation>
    <scope>NUCLEOTIDE SEQUENCE</scope>
    <source>
        <strain evidence="4">237g6f4</strain>
        <tissue evidence="4">Blood</tissue>
    </source>
</reference>
<feature type="domain" description="THD" evidence="3">
    <location>
        <begin position="133"/>
        <end position="274"/>
    </location>
</feature>
<dbReference type="GO" id="GO:0005164">
    <property type="term" value="F:tumor necrosis factor receptor binding"/>
    <property type="evidence" value="ECO:0007669"/>
    <property type="project" value="InterPro"/>
</dbReference>
<dbReference type="Gene3D" id="2.60.120.40">
    <property type="match status" value="1"/>
</dbReference>
<evidence type="ECO:0000313" key="4">
    <source>
        <dbReference type="EMBL" id="KAG8573870.1"/>
    </source>
</evidence>
<dbReference type="GO" id="GO:0042104">
    <property type="term" value="P:positive regulation of activated T cell proliferation"/>
    <property type="evidence" value="ECO:0007669"/>
    <property type="project" value="TreeGrafter"/>
</dbReference>
<evidence type="ECO:0000256" key="2">
    <source>
        <dbReference type="SAM" id="Phobius"/>
    </source>
</evidence>
<dbReference type="Proteomes" id="UP000824782">
    <property type="component" value="Unassembled WGS sequence"/>
</dbReference>
<protein>
    <recommendedName>
        <fullName evidence="3">THD domain-containing protein</fullName>
    </recommendedName>
</protein>
<accession>A0AAV7BN38</accession>
<sequence>MIPYYALAATVDKVTPVEHPSGTMPQQVQPALRLALLKTGCHLESGPSHCTSLRKAPVCSSTVDIMSPTVRSEDPENLRSSHPSCRFLDYFLVISLVLLTMAMGSLLTLYVAWERPQFESNIKEQIQNDQKGRSAQLVVDNEMLTNGTLEWSETGVTNHFVDQYFKHDKKELVIKRSGFYFISSQITLSCVDTSHCQEKGLVSLSILKKYEEHPILTVNVHIEAVTVKPKPSSISGSIRYLASGDRIEAKLQTSHEIADWHFDKAHTVLGLIWISDTSSIEYHSQ</sequence>
<dbReference type="AlphaFoldDB" id="A0AAV7BN38"/>
<evidence type="ECO:0000256" key="1">
    <source>
        <dbReference type="ARBA" id="ARBA00008670"/>
    </source>
</evidence>
<dbReference type="Pfam" id="PF00229">
    <property type="entry name" value="TNF"/>
    <property type="match status" value="1"/>
</dbReference>
<evidence type="ECO:0000259" key="3">
    <source>
        <dbReference type="PROSITE" id="PS50049"/>
    </source>
</evidence>
<keyword evidence="2" id="KW-1133">Transmembrane helix</keyword>
<dbReference type="InterPro" id="IPR042373">
    <property type="entry name" value="TNFSF9"/>
</dbReference>
<dbReference type="PROSITE" id="PS00251">
    <property type="entry name" value="THD_1"/>
    <property type="match status" value="1"/>
</dbReference>
<dbReference type="InterPro" id="IPR021184">
    <property type="entry name" value="TNF_CS"/>
</dbReference>
<dbReference type="SUPFAM" id="SSF49842">
    <property type="entry name" value="TNF-like"/>
    <property type="match status" value="1"/>
</dbReference>
<dbReference type="EMBL" id="WNYA01000004">
    <property type="protein sequence ID" value="KAG8573870.1"/>
    <property type="molecule type" value="Genomic_DNA"/>
</dbReference>
<feature type="transmembrane region" description="Helical" evidence="2">
    <location>
        <begin position="87"/>
        <end position="113"/>
    </location>
</feature>
<dbReference type="SMART" id="SM00207">
    <property type="entry name" value="TNF"/>
    <property type="match status" value="1"/>
</dbReference>
<keyword evidence="2" id="KW-0812">Transmembrane</keyword>
<keyword evidence="2" id="KW-0472">Membrane</keyword>
<gene>
    <name evidence="4" type="ORF">GDO81_008894</name>
</gene>
<proteinExistence type="inferred from homology"/>
<organism evidence="4 5">
    <name type="scientific">Engystomops pustulosus</name>
    <name type="common">Tungara frog</name>
    <name type="synonym">Physalaemus pustulosus</name>
    <dbReference type="NCBI Taxonomy" id="76066"/>
    <lineage>
        <taxon>Eukaryota</taxon>
        <taxon>Metazoa</taxon>
        <taxon>Chordata</taxon>
        <taxon>Craniata</taxon>
        <taxon>Vertebrata</taxon>
        <taxon>Euteleostomi</taxon>
        <taxon>Amphibia</taxon>
        <taxon>Batrachia</taxon>
        <taxon>Anura</taxon>
        <taxon>Neobatrachia</taxon>
        <taxon>Hyloidea</taxon>
        <taxon>Leptodactylidae</taxon>
        <taxon>Leiuperinae</taxon>
        <taxon>Engystomops</taxon>
    </lineage>
</organism>
<keyword evidence="5" id="KW-1185">Reference proteome</keyword>
<dbReference type="PROSITE" id="PS50049">
    <property type="entry name" value="THD_2"/>
    <property type="match status" value="1"/>
</dbReference>
<dbReference type="PANTHER" id="PTHR15153:SF0">
    <property type="entry name" value="TUMOR NECROSIS FACTOR LIGAND SUPERFAMILY MEMBER 9"/>
    <property type="match status" value="1"/>
</dbReference>
<name>A0AAV7BN38_ENGPU</name>
<dbReference type="InterPro" id="IPR008983">
    <property type="entry name" value="Tumour_necrosis_fac-like_dom"/>
</dbReference>
<dbReference type="PANTHER" id="PTHR15153">
    <property type="entry name" value="TUMOR NECROSIS FACTOR LIGAND SUPERFAMILY MEMBER 9"/>
    <property type="match status" value="1"/>
</dbReference>
<dbReference type="GO" id="GO:0005886">
    <property type="term" value="C:plasma membrane"/>
    <property type="evidence" value="ECO:0007669"/>
    <property type="project" value="TreeGrafter"/>
</dbReference>
<comment type="similarity">
    <text evidence="1">Belongs to the tumor necrosis factor family.</text>
</comment>
<dbReference type="GO" id="GO:0006955">
    <property type="term" value="P:immune response"/>
    <property type="evidence" value="ECO:0007669"/>
    <property type="project" value="InterPro"/>
</dbReference>
<evidence type="ECO:0000313" key="5">
    <source>
        <dbReference type="Proteomes" id="UP000824782"/>
    </source>
</evidence>
<dbReference type="GO" id="GO:0045585">
    <property type="term" value="P:positive regulation of cytotoxic T cell differentiation"/>
    <property type="evidence" value="ECO:0007669"/>
    <property type="project" value="TreeGrafter"/>
</dbReference>